<proteinExistence type="predicted"/>
<name>A0AAD6T705_9AGAR</name>
<protein>
    <submittedName>
        <fullName evidence="2">Uncharacterized protein</fullName>
    </submittedName>
</protein>
<feature type="compositionally biased region" description="Polar residues" evidence="1">
    <location>
        <begin position="39"/>
        <end position="55"/>
    </location>
</feature>
<gene>
    <name evidence="2" type="ORF">C8F04DRAFT_1230920</name>
</gene>
<dbReference type="Proteomes" id="UP001218188">
    <property type="component" value="Unassembled WGS sequence"/>
</dbReference>
<sequence>MTGTYRHLLRTRPLHPTRPSSTHQSTPLQTPDPHVSVDFSGSQPPSSRISLSGFTAPASQSSHHMLSMSRGVVVAASIAGAEVTQVCRLRRPIRIGLTSVVANGASSRSLLHPATQVRVPSCPAMPPDSGYVAVRWRTKPSLVNATSGSASPPSMRTSNLPSCEPRSMHVTSHVAAAVAFARPKRSAHASR</sequence>
<dbReference type="AlphaFoldDB" id="A0AAD6T705"/>
<reference evidence="2" key="1">
    <citation type="submission" date="2023-03" db="EMBL/GenBank/DDBJ databases">
        <title>Massive genome expansion in bonnet fungi (Mycena s.s.) driven by repeated elements and novel gene families across ecological guilds.</title>
        <authorList>
            <consortium name="Lawrence Berkeley National Laboratory"/>
            <person name="Harder C.B."/>
            <person name="Miyauchi S."/>
            <person name="Viragh M."/>
            <person name="Kuo A."/>
            <person name="Thoen E."/>
            <person name="Andreopoulos B."/>
            <person name="Lu D."/>
            <person name="Skrede I."/>
            <person name="Drula E."/>
            <person name="Henrissat B."/>
            <person name="Morin E."/>
            <person name="Kohler A."/>
            <person name="Barry K."/>
            <person name="LaButti K."/>
            <person name="Morin E."/>
            <person name="Salamov A."/>
            <person name="Lipzen A."/>
            <person name="Mereny Z."/>
            <person name="Hegedus B."/>
            <person name="Baldrian P."/>
            <person name="Stursova M."/>
            <person name="Weitz H."/>
            <person name="Taylor A."/>
            <person name="Grigoriev I.V."/>
            <person name="Nagy L.G."/>
            <person name="Martin F."/>
            <person name="Kauserud H."/>
        </authorList>
    </citation>
    <scope>NUCLEOTIDE SEQUENCE</scope>
    <source>
        <strain evidence="2">CBHHK200</strain>
    </source>
</reference>
<evidence type="ECO:0000313" key="3">
    <source>
        <dbReference type="Proteomes" id="UP001218188"/>
    </source>
</evidence>
<feature type="region of interest" description="Disordered" evidence="1">
    <location>
        <begin position="143"/>
        <end position="165"/>
    </location>
</feature>
<feature type="compositionally biased region" description="Polar residues" evidence="1">
    <location>
        <begin position="18"/>
        <end position="29"/>
    </location>
</feature>
<accession>A0AAD6T705</accession>
<keyword evidence="3" id="KW-1185">Reference proteome</keyword>
<evidence type="ECO:0000256" key="1">
    <source>
        <dbReference type="SAM" id="MobiDB-lite"/>
    </source>
</evidence>
<feature type="region of interest" description="Disordered" evidence="1">
    <location>
        <begin position="1"/>
        <end position="55"/>
    </location>
</feature>
<evidence type="ECO:0000313" key="2">
    <source>
        <dbReference type="EMBL" id="KAJ7040604.1"/>
    </source>
</evidence>
<dbReference type="EMBL" id="JARJCM010000021">
    <property type="protein sequence ID" value="KAJ7040604.1"/>
    <property type="molecule type" value="Genomic_DNA"/>
</dbReference>
<feature type="compositionally biased region" description="Polar residues" evidence="1">
    <location>
        <begin position="143"/>
        <end position="161"/>
    </location>
</feature>
<organism evidence="2 3">
    <name type="scientific">Mycena alexandri</name>
    <dbReference type="NCBI Taxonomy" id="1745969"/>
    <lineage>
        <taxon>Eukaryota</taxon>
        <taxon>Fungi</taxon>
        <taxon>Dikarya</taxon>
        <taxon>Basidiomycota</taxon>
        <taxon>Agaricomycotina</taxon>
        <taxon>Agaricomycetes</taxon>
        <taxon>Agaricomycetidae</taxon>
        <taxon>Agaricales</taxon>
        <taxon>Marasmiineae</taxon>
        <taxon>Mycenaceae</taxon>
        <taxon>Mycena</taxon>
    </lineage>
</organism>
<comment type="caution">
    <text evidence="2">The sequence shown here is derived from an EMBL/GenBank/DDBJ whole genome shotgun (WGS) entry which is preliminary data.</text>
</comment>